<dbReference type="Proteomes" id="UP001347796">
    <property type="component" value="Unassembled WGS sequence"/>
</dbReference>
<keyword evidence="6" id="KW-0732">Signal</keyword>
<proteinExistence type="predicted"/>
<dbReference type="PROSITE" id="PS01180">
    <property type="entry name" value="CUB"/>
    <property type="match status" value="1"/>
</dbReference>
<dbReference type="AlphaFoldDB" id="A0AAN8KE77"/>
<dbReference type="SUPFAM" id="SSF49854">
    <property type="entry name" value="Spermadhesin, CUB domain"/>
    <property type="match status" value="1"/>
</dbReference>
<evidence type="ECO:0000256" key="4">
    <source>
        <dbReference type="SAM" id="MobiDB-lite"/>
    </source>
</evidence>
<keyword evidence="1" id="KW-0677">Repeat</keyword>
<comment type="caution">
    <text evidence="3">Lacks conserved residue(s) required for the propagation of feature annotation.</text>
</comment>
<dbReference type="InterPro" id="IPR035914">
    <property type="entry name" value="Sperma_CUB_dom_sf"/>
</dbReference>
<feature type="domain" description="CUB" evidence="7">
    <location>
        <begin position="18"/>
        <end position="127"/>
    </location>
</feature>
<evidence type="ECO:0000256" key="6">
    <source>
        <dbReference type="SAM" id="SignalP"/>
    </source>
</evidence>
<keyword evidence="5" id="KW-0812">Transmembrane</keyword>
<evidence type="ECO:0000256" key="1">
    <source>
        <dbReference type="ARBA" id="ARBA00022737"/>
    </source>
</evidence>
<evidence type="ECO:0000313" key="9">
    <source>
        <dbReference type="Proteomes" id="UP001347796"/>
    </source>
</evidence>
<dbReference type="InterPro" id="IPR000859">
    <property type="entry name" value="CUB_dom"/>
</dbReference>
<evidence type="ECO:0000256" key="2">
    <source>
        <dbReference type="ARBA" id="ARBA00023157"/>
    </source>
</evidence>
<keyword evidence="5" id="KW-0472">Membrane</keyword>
<sequence>MAIAGLIFVISLVLGTVCGYRSNQNFSQPEIITTPNFPSPYPSDSSLSWTWTKPTGRWAVLFEEFDIHCMDILYLKDESADKQLPFDCNQKQANRVYYTKGPSLTIRFSSSHESEARKGFKIRVLYGSDKDDLRSQVYEVKNGNKDDDDLVFTLLYVMLALIALIIVAMVSVIIFKRRRRPGHQTVTVAVATNHVRKGSGVSYKRSASTSDSMETTTTTTTEVQVCRGKVQRTPSQRSWTTRATLTNTQNGVVDNVYSPMENMAHYQNQINRPLSSVVEYDPLSKPVPNSVRHPTTISGYESPVINVSK</sequence>
<feature type="signal peptide" evidence="6">
    <location>
        <begin position="1"/>
        <end position="19"/>
    </location>
</feature>
<feature type="transmembrane region" description="Helical" evidence="5">
    <location>
        <begin position="150"/>
        <end position="175"/>
    </location>
</feature>
<reference evidence="8 9" key="1">
    <citation type="submission" date="2024-01" db="EMBL/GenBank/DDBJ databases">
        <title>The genome of the rayed Mediterranean limpet Patella caerulea (Linnaeus, 1758).</title>
        <authorList>
            <person name="Anh-Thu Weber A."/>
            <person name="Halstead-Nussloch G."/>
        </authorList>
    </citation>
    <scope>NUCLEOTIDE SEQUENCE [LARGE SCALE GENOMIC DNA]</scope>
    <source>
        <strain evidence="8">AATW-2023a</strain>
        <tissue evidence="8">Whole specimen</tissue>
    </source>
</reference>
<keyword evidence="2" id="KW-1015">Disulfide bond</keyword>
<gene>
    <name evidence="8" type="ORF">SNE40_002629</name>
</gene>
<evidence type="ECO:0000256" key="5">
    <source>
        <dbReference type="SAM" id="Phobius"/>
    </source>
</evidence>
<name>A0AAN8KE77_PATCE</name>
<evidence type="ECO:0000259" key="7">
    <source>
        <dbReference type="PROSITE" id="PS01180"/>
    </source>
</evidence>
<dbReference type="PANTHER" id="PTHR24251">
    <property type="entry name" value="OVOCHYMASE-RELATED"/>
    <property type="match status" value="1"/>
</dbReference>
<dbReference type="CDD" id="cd00041">
    <property type="entry name" value="CUB"/>
    <property type="match status" value="1"/>
</dbReference>
<comment type="caution">
    <text evidence="8">The sequence shown here is derived from an EMBL/GenBank/DDBJ whole genome shotgun (WGS) entry which is preliminary data.</text>
</comment>
<dbReference type="Pfam" id="PF00431">
    <property type="entry name" value="CUB"/>
    <property type="match status" value="1"/>
</dbReference>
<dbReference type="SMART" id="SM00042">
    <property type="entry name" value="CUB"/>
    <property type="match status" value="1"/>
</dbReference>
<keyword evidence="9" id="KW-1185">Reference proteome</keyword>
<feature type="region of interest" description="Disordered" evidence="4">
    <location>
        <begin position="285"/>
        <end position="309"/>
    </location>
</feature>
<dbReference type="Gene3D" id="2.60.120.290">
    <property type="entry name" value="Spermadhesin, CUB domain"/>
    <property type="match status" value="1"/>
</dbReference>
<evidence type="ECO:0000313" key="8">
    <source>
        <dbReference type="EMBL" id="KAK6190854.1"/>
    </source>
</evidence>
<feature type="chain" id="PRO_5042946636" description="CUB domain-containing protein" evidence="6">
    <location>
        <begin position="20"/>
        <end position="309"/>
    </location>
</feature>
<evidence type="ECO:0000256" key="3">
    <source>
        <dbReference type="PROSITE-ProRule" id="PRU00059"/>
    </source>
</evidence>
<feature type="compositionally biased region" description="Polar residues" evidence="4">
    <location>
        <begin position="292"/>
        <end position="309"/>
    </location>
</feature>
<keyword evidence="5" id="KW-1133">Transmembrane helix</keyword>
<accession>A0AAN8KE77</accession>
<organism evidence="8 9">
    <name type="scientific">Patella caerulea</name>
    <name type="common">Rayed Mediterranean limpet</name>
    <dbReference type="NCBI Taxonomy" id="87958"/>
    <lineage>
        <taxon>Eukaryota</taxon>
        <taxon>Metazoa</taxon>
        <taxon>Spiralia</taxon>
        <taxon>Lophotrochozoa</taxon>
        <taxon>Mollusca</taxon>
        <taxon>Gastropoda</taxon>
        <taxon>Patellogastropoda</taxon>
        <taxon>Patelloidea</taxon>
        <taxon>Patellidae</taxon>
        <taxon>Patella</taxon>
    </lineage>
</organism>
<protein>
    <recommendedName>
        <fullName evidence="7">CUB domain-containing protein</fullName>
    </recommendedName>
</protein>
<dbReference type="EMBL" id="JAZGQO010000002">
    <property type="protein sequence ID" value="KAK6190854.1"/>
    <property type="molecule type" value="Genomic_DNA"/>
</dbReference>